<proteinExistence type="predicted"/>
<reference evidence="2" key="2">
    <citation type="journal article" date="2015" name="Data Brief">
        <title>Shoot transcriptome of the giant reed, Arundo donax.</title>
        <authorList>
            <person name="Barrero R.A."/>
            <person name="Guerrero F.D."/>
            <person name="Moolhuijzen P."/>
            <person name="Goolsby J.A."/>
            <person name="Tidwell J."/>
            <person name="Bellgard S.E."/>
            <person name="Bellgard M.I."/>
        </authorList>
    </citation>
    <scope>NUCLEOTIDE SEQUENCE</scope>
    <source>
        <tissue evidence="2">Shoot tissue taken approximately 20 cm above the soil surface</tissue>
    </source>
</reference>
<reference evidence="2" key="1">
    <citation type="submission" date="2014-09" db="EMBL/GenBank/DDBJ databases">
        <authorList>
            <person name="Magalhaes I.L.F."/>
            <person name="Oliveira U."/>
            <person name="Santos F.R."/>
            <person name="Vidigal T.H.D.A."/>
            <person name="Brescovit A.D."/>
            <person name="Santos A.J."/>
        </authorList>
    </citation>
    <scope>NUCLEOTIDE SEQUENCE</scope>
    <source>
        <tissue evidence="2">Shoot tissue taken approximately 20 cm above the soil surface</tissue>
    </source>
</reference>
<evidence type="ECO:0000313" key="2">
    <source>
        <dbReference type="EMBL" id="JAD41928.1"/>
    </source>
</evidence>
<sequence length="29" mass="3242">MYPQQDHPHQQDILHSSNTTLTSLTGSTC</sequence>
<protein>
    <submittedName>
        <fullName evidence="2">Uncharacterized protein</fullName>
    </submittedName>
</protein>
<feature type="region of interest" description="Disordered" evidence="1">
    <location>
        <begin position="1"/>
        <end position="29"/>
    </location>
</feature>
<organism evidence="2">
    <name type="scientific">Arundo donax</name>
    <name type="common">Giant reed</name>
    <name type="synonym">Donax arundinaceus</name>
    <dbReference type="NCBI Taxonomy" id="35708"/>
    <lineage>
        <taxon>Eukaryota</taxon>
        <taxon>Viridiplantae</taxon>
        <taxon>Streptophyta</taxon>
        <taxon>Embryophyta</taxon>
        <taxon>Tracheophyta</taxon>
        <taxon>Spermatophyta</taxon>
        <taxon>Magnoliopsida</taxon>
        <taxon>Liliopsida</taxon>
        <taxon>Poales</taxon>
        <taxon>Poaceae</taxon>
        <taxon>PACMAD clade</taxon>
        <taxon>Arundinoideae</taxon>
        <taxon>Arundineae</taxon>
        <taxon>Arundo</taxon>
    </lineage>
</organism>
<evidence type="ECO:0000256" key="1">
    <source>
        <dbReference type="SAM" id="MobiDB-lite"/>
    </source>
</evidence>
<feature type="compositionally biased region" description="Basic and acidic residues" evidence="1">
    <location>
        <begin position="1"/>
        <end position="12"/>
    </location>
</feature>
<dbReference type="AlphaFoldDB" id="A0A0A8ZW25"/>
<dbReference type="EMBL" id="GBRH01255967">
    <property type="protein sequence ID" value="JAD41928.1"/>
    <property type="molecule type" value="Transcribed_RNA"/>
</dbReference>
<name>A0A0A8ZW25_ARUDO</name>
<accession>A0A0A8ZW25</accession>
<feature type="compositionally biased region" description="Low complexity" evidence="1">
    <location>
        <begin position="14"/>
        <end position="29"/>
    </location>
</feature>